<evidence type="ECO:0000256" key="1">
    <source>
        <dbReference type="SAM" id="MobiDB-lite"/>
    </source>
</evidence>
<evidence type="ECO:0000313" key="3">
    <source>
        <dbReference type="WBParaSite" id="ACRNAN_scaffold675.g24179.t1"/>
    </source>
</evidence>
<feature type="region of interest" description="Disordered" evidence="1">
    <location>
        <begin position="81"/>
        <end position="113"/>
    </location>
</feature>
<sequence length="153" mass="17841">MLGAQALRTKQKVEQKEKEKRQKDRVRKLELQRERIQKVAHEDAQAMIEAATNQMQYLQLQENRGVNRHYSLHAHAIQDQLRPMVVREKDSSPARDPRVQIQRRSPSSDFGRLSLNHQPVEIQNGGGNRLMKWLGFSSGSSAQKREKRRMSTF</sequence>
<reference evidence="3" key="1">
    <citation type="submission" date="2022-11" db="UniProtKB">
        <authorList>
            <consortium name="WormBaseParasite"/>
        </authorList>
    </citation>
    <scope>IDENTIFICATION</scope>
</reference>
<accession>A0A914EAV4</accession>
<organism evidence="2 3">
    <name type="scientific">Acrobeloides nanus</name>
    <dbReference type="NCBI Taxonomy" id="290746"/>
    <lineage>
        <taxon>Eukaryota</taxon>
        <taxon>Metazoa</taxon>
        <taxon>Ecdysozoa</taxon>
        <taxon>Nematoda</taxon>
        <taxon>Chromadorea</taxon>
        <taxon>Rhabditida</taxon>
        <taxon>Tylenchina</taxon>
        <taxon>Cephalobomorpha</taxon>
        <taxon>Cephaloboidea</taxon>
        <taxon>Cephalobidae</taxon>
        <taxon>Acrobeloides</taxon>
    </lineage>
</organism>
<feature type="region of interest" description="Disordered" evidence="1">
    <location>
        <begin position="1"/>
        <end position="26"/>
    </location>
</feature>
<dbReference type="Proteomes" id="UP000887540">
    <property type="component" value="Unplaced"/>
</dbReference>
<name>A0A914EAV4_9BILA</name>
<evidence type="ECO:0000313" key="2">
    <source>
        <dbReference type="Proteomes" id="UP000887540"/>
    </source>
</evidence>
<keyword evidence="2" id="KW-1185">Reference proteome</keyword>
<dbReference type="AlphaFoldDB" id="A0A914EAV4"/>
<feature type="compositionally biased region" description="Basic and acidic residues" evidence="1">
    <location>
        <begin position="85"/>
        <end position="98"/>
    </location>
</feature>
<feature type="compositionally biased region" description="Basic and acidic residues" evidence="1">
    <location>
        <begin position="11"/>
        <end position="26"/>
    </location>
</feature>
<protein>
    <submittedName>
        <fullName evidence="3">Uncharacterized protein</fullName>
    </submittedName>
</protein>
<dbReference type="WBParaSite" id="ACRNAN_scaffold675.g24179.t1">
    <property type="protein sequence ID" value="ACRNAN_scaffold675.g24179.t1"/>
    <property type="gene ID" value="ACRNAN_scaffold675.g24179"/>
</dbReference>
<proteinExistence type="predicted"/>